<evidence type="ECO:0000313" key="1">
    <source>
        <dbReference type="EMBL" id="EEQ54949.1"/>
    </source>
</evidence>
<protein>
    <submittedName>
        <fullName evidence="1">Uncharacterized protein</fullName>
    </submittedName>
</protein>
<sequence length="313" mass="34357">MPISSSIVNWTTMADKDKRVIPIQHASMIRRLSRRTCQYEISRGLTLDQNVGPMRNSASREGVSTSSFTWTGTAGRIIKDLSLDGVCIRYTGRSPDNGKARSRRAERVCQSGRVLQAHLRHVPVLEPRVHVPDIQSEFTADWRDRHTPLPFRAKTGIPSDGFRAGKSLRPVPVGIEGVQHLPVPVTGGRVVAVLQRIVLGASSPRGSAACPYSPLSSESSVMAIGSGKRSDCRAYSNKGSRSRPSLWHAMAHRRGKSNLDNPERCNRYLRDHGSKLGRLAKDLRSNAPVRTMAVAGRVFSSLTGRHDRCPPSG</sequence>
<dbReference type="EMBL" id="DS990239">
    <property type="protein sequence ID" value="EEQ54949.1"/>
    <property type="molecule type" value="Genomic_DNA"/>
</dbReference>
<dbReference type="HOGENOM" id="CLU_887590_0_0_11"/>
<accession>C5EAA5</accession>
<name>C5EAA5_BIFLI</name>
<proteinExistence type="predicted"/>
<reference evidence="1" key="1">
    <citation type="submission" date="2008-08" db="EMBL/GenBank/DDBJ databases">
        <title>Annotation of Bifidobacterium longum subsp. infantis CCUG 52486.</title>
        <authorList>
            <consortium name="The Broad Institute Genome Sequencing Platform"/>
            <person name="Gougoulias C."/>
            <person name="Tuohy K.M."/>
            <person name="Gibson G.R."/>
            <person name="Ward D."/>
            <person name="Mehta T."/>
            <person name="Young S."/>
            <person name="Jaffe D."/>
            <person name="Gnerre S."/>
            <person name="Berlin A."/>
            <person name="Heiman D."/>
            <person name="Hepburn T."/>
            <person name="Shea T."/>
            <person name="Sykes S."/>
            <person name="Alvarado L."/>
            <person name="Kodira C."/>
            <person name="Borodovsky M."/>
            <person name="Lander E."/>
            <person name="Galagan J."/>
            <person name="Nusbaum C."/>
            <person name="Birren B."/>
        </authorList>
    </citation>
    <scope>NUCLEOTIDE SEQUENCE [LARGE SCALE GENOMIC DNA]</scope>
    <source>
        <strain evidence="1">CCUG 52486</strain>
    </source>
</reference>
<organism evidence="1">
    <name type="scientific">Bifidobacterium longum subsp. infantis CCUG 52486</name>
    <dbReference type="NCBI Taxonomy" id="537937"/>
    <lineage>
        <taxon>Bacteria</taxon>
        <taxon>Bacillati</taxon>
        <taxon>Actinomycetota</taxon>
        <taxon>Actinomycetes</taxon>
        <taxon>Bifidobacteriales</taxon>
        <taxon>Bifidobacteriaceae</taxon>
        <taxon>Bifidobacterium</taxon>
    </lineage>
</organism>
<gene>
    <name evidence="1" type="ORF">BLIG_00900</name>
</gene>
<dbReference type="Proteomes" id="UP000005084">
    <property type="component" value="Unassembled WGS sequence"/>
</dbReference>
<dbReference type="AlphaFoldDB" id="C5EAA5"/>